<evidence type="ECO:0000256" key="3">
    <source>
        <dbReference type="SAM" id="Phobius"/>
    </source>
</evidence>
<keyword evidence="3" id="KW-1133">Transmembrane helix</keyword>
<dbReference type="Gene3D" id="1.10.287.470">
    <property type="entry name" value="Helix hairpin bin"/>
    <property type="match status" value="1"/>
</dbReference>
<evidence type="ECO:0000313" key="6">
    <source>
        <dbReference type="EMBL" id="SUZ86661.1"/>
    </source>
</evidence>
<dbReference type="Gene3D" id="2.40.30.170">
    <property type="match status" value="1"/>
</dbReference>
<feature type="coiled-coil region" evidence="1">
    <location>
        <begin position="102"/>
        <end position="129"/>
    </location>
</feature>
<proteinExistence type="predicted"/>
<dbReference type="PANTHER" id="PTHR30469">
    <property type="entry name" value="MULTIDRUG RESISTANCE PROTEIN MDTA"/>
    <property type="match status" value="1"/>
</dbReference>
<dbReference type="Gene3D" id="2.40.50.100">
    <property type="match status" value="1"/>
</dbReference>
<reference evidence="6" key="1">
    <citation type="submission" date="2018-05" db="EMBL/GenBank/DDBJ databases">
        <authorList>
            <person name="Lanie J.A."/>
            <person name="Ng W.-L."/>
            <person name="Kazmierczak K.M."/>
            <person name="Andrzejewski T.M."/>
            <person name="Davidsen T.M."/>
            <person name="Wayne K.J."/>
            <person name="Tettelin H."/>
            <person name="Glass J.I."/>
            <person name="Rusch D."/>
            <person name="Podicherti R."/>
            <person name="Tsui H.-C.T."/>
            <person name="Winkler M.E."/>
        </authorList>
    </citation>
    <scope>NUCLEOTIDE SEQUENCE</scope>
</reference>
<evidence type="ECO:0000259" key="4">
    <source>
        <dbReference type="Pfam" id="PF25917"/>
    </source>
</evidence>
<dbReference type="Pfam" id="PF26002">
    <property type="entry name" value="Beta-barrel_AprE"/>
    <property type="match status" value="1"/>
</dbReference>
<feature type="domain" description="AprE-like beta-barrel" evidence="5">
    <location>
        <begin position="241"/>
        <end position="334"/>
    </location>
</feature>
<dbReference type="GO" id="GO:1990281">
    <property type="term" value="C:efflux pump complex"/>
    <property type="evidence" value="ECO:0007669"/>
    <property type="project" value="TreeGrafter"/>
</dbReference>
<keyword evidence="1" id="KW-0175">Coiled coil</keyword>
<protein>
    <submittedName>
        <fullName evidence="6">Uncharacterized protein</fullName>
    </submittedName>
</protein>
<evidence type="ECO:0000256" key="1">
    <source>
        <dbReference type="SAM" id="Coils"/>
    </source>
</evidence>
<dbReference type="InterPro" id="IPR058625">
    <property type="entry name" value="MdtA-like_BSH"/>
</dbReference>
<feature type="transmembrane region" description="Helical" evidence="3">
    <location>
        <begin position="6"/>
        <end position="23"/>
    </location>
</feature>
<evidence type="ECO:0000256" key="2">
    <source>
        <dbReference type="SAM" id="MobiDB-lite"/>
    </source>
</evidence>
<feature type="domain" description="Multidrug resistance protein MdtA-like barrel-sandwich hybrid" evidence="4">
    <location>
        <begin position="63"/>
        <end position="221"/>
    </location>
</feature>
<dbReference type="Gene3D" id="6.20.50.140">
    <property type="match status" value="1"/>
</dbReference>
<dbReference type="Pfam" id="PF25917">
    <property type="entry name" value="BSH_RND"/>
    <property type="match status" value="1"/>
</dbReference>
<dbReference type="AlphaFoldDB" id="A0A381R4H1"/>
<keyword evidence="3" id="KW-0472">Membrane</keyword>
<feature type="region of interest" description="Disordered" evidence="2">
    <location>
        <begin position="419"/>
        <end position="444"/>
    </location>
</feature>
<dbReference type="GO" id="GO:0015562">
    <property type="term" value="F:efflux transmembrane transporter activity"/>
    <property type="evidence" value="ECO:0007669"/>
    <property type="project" value="TreeGrafter"/>
</dbReference>
<organism evidence="6">
    <name type="scientific">marine metagenome</name>
    <dbReference type="NCBI Taxonomy" id="408172"/>
    <lineage>
        <taxon>unclassified sequences</taxon>
        <taxon>metagenomes</taxon>
        <taxon>ecological metagenomes</taxon>
    </lineage>
</organism>
<sequence length="444" mass="48429">MKNKPFYFLIILVVVGIIVMVGGKQMGIFGGVDPIEVEITNVDKGTITELVTASGQIKPEVEVSISPEVSGEIIELDIMEGDFVEEGNLLVKIRPENSINALERSKANYNQVKANLSSSKANLSRSEAQYLRSKLEFDRQKKLYNQNVISDSEYELAESNYKISKQDLESSKQSVLASQYVVKSAKASVDESEENLRKTSILSPMTGTVSLLNVELGQRVVGTSMMAGTELLRVADLSIMEVEVDVNENDIVRVNIGDTTNIDVDAYITYGEIFEGVVTEIASTANPKPSADAVTEFKVKIRILNDSFKNLVEEEGIKNPFKPGMTASVEIITQIKKNIVIVPIASVTTKSKKDSLGVDVVKQYVFVENEMTSKMIEVTTGISDFENIEILSGLSVGDKVIKGPYIAISQKLKDGTIISESKDSSKDKGKNSDDKGGISVSIGN</sequence>
<evidence type="ECO:0000259" key="5">
    <source>
        <dbReference type="Pfam" id="PF26002"/>
    </source>
</evidence>
<dbReference type="PANTHER" id="PTHR30469:SF33">
    <property type="entry name" value="SLR1207 PROTEIN"/>
    <property type="match status" value="1"/>
</dbReference>
<dbReference type="InterPro" id="IPR058982">
    <property type="entry name" value="Beta-barrel_AprE"/>
</dbReference>
<keyword evidence="3" id="KW-0812">Transmembrane</keyword>
<dbReference type="SUPFAM" id="SSF111369">
    <property type="entry name" value="HlyD-like secretion proteins"/>
    <property type="match status" value="1"/>
</dbReference>
<accession>A0A381R4H1</accession>
<dbReference type="EMBL" id="UINC01001693">
    <property type="protein sequence ID" value="SUZ86661.1"/>
    <property type="molecule type" value="Genomic_DNA"/>
</dbReference>
<feature type="compositionally biased region" description="Basic and acidic residues" evidence="2">
    <location>
        <begin position="420"/>
        <end position="436"/>
    </location>
</feature>
<gene>
    <name evidence="6" type="ORF">METZ01_LOCUS39515</name>
</gene>
<name>A0A381R4H1_9ZZZZ</name>